<name>A0A4R2GJ02_9HYPH</name>
<sequence>MPELHVIDSLTDAGHPGRINEDAQGWNASAAFVLDGATTLGPSVAPPPLTDAAWLATSVSARLRENLAPPATVAGALRLAIAGAATRFHEMAGGPLEPWRYPVASLLGVRVAPEGAALFGLGDTVAFLRDGSGATWRWTPAPHGRDNERALARAALERNNGFGSAGAAYDEAQALAELRRKRAQRNRPGGSSWLVGVAPEAADHLQTRALDLSGPVTVLLCTDDFAELVDHYRRHDPEGLLEAALRRGLSSLCAELRHIERQEDPEGRRYPRFKQSDDATALLARIG</sequence>
<keyword evidence="2" id="KW-1185">Reference proteome</keyword>
<dbReference type="RefSeq" id="WP_132010630.1">
    <property type="nucleotide sequence ID" value="NZ_JBHUNN010000002.1"/>
</dbReference>
<comment type="caution">
    <text evidence="1">The sequence shown here is derived from an EMBL/GenBank/DDBJ whole genome shotgun (WGS) entry which is preliminary data.</text>
</comment>
<dbReference type="SUPFAM" id="SSF81606">
    <property type="entry name" value="PP2C-like"/>
    <property type="match status" value="1"/>
</dbReference>
<proteinExistence type="predicted"/>
<dbReference type="AlphaFoldDB" id="A0A4R2GJ02"/>
<reference evidence="1 2" key="1">
    <citation type="submission" date="2019-03" db="EMBL/GenBank/DDBJ databases">
        <title>Genomic Encyclopedia of Type Strains, Phase IV (KMG-IV): sequencing the most valuable type-strain genomes for metagenomic binning, comparative biology and taxonomic classification.</title>
        <authorList>
            <person name="Goeker M."/>
        </authorList>
    </citation>
    <scope>NUCLEOTIDE SEQUENCE [LARGE SCALE GENOMIC DNA]</scope>
    <source>
        <strain evidence="1 2">DSM 22958</strain>
    </source>
</reference>
<dbReference type="InterPro" id="IPR036457">
    <property type="entry name" value="PPM-type-like_dom_sf"/>
</dbReference>
<protein>
    <submittedName>
        <fullName evidence="1">Protein phosphatase 2C-like protein</fullName>
    </submittedName>
</protein>
<accession>A0A4R2GJ02</accession>
<organism evidence="1 2">
    <name type="scientific">Camelimonas lactis</name>
    <dbReference type="NCBI Taxonomy" id="659006"/>
    <lineage>
        <taxon>Bacteria</taxon>
        <taxon>Pseudomonadati</taxon>
        <taxon>Pseudomonadota</taxon>
        <taxon>Alphaproteobacteria</taxon>
        <taxon>Hyphomicrobiales</taxon>
        <taxon>Chelatococcaceae</taxon>
        <taxon>Camelimonas</taxon>
    </lineage>
</organism>
<dbReference type="EMBL" id="SLWL01000023">
    <property type="protein sequence ID" value="TCO08508.1"/>
    <property type="molecule type" value="Genomic_DNA"/>
</dbReference>
<evidence type="ECO:0000313" key="2">
    <source>
        <dbReference type="Proteomes" id="UP000294881"/>
    </source>
</evidence>
<dbReference type="Proteomes" id="UP000294881">
    <property type="component" value="Unassembled WGS sequence"/>
</dbReference>
<evidence type="ECO:0000313" key="1">
    <source>
        <dbReference type="EMBL" id="TCO08508.1"/>
    </source>
</evidence>
<dbReference type="OrthoDB" id="1755431at2"/>
<gene>
    <name evidence="1" type="ORF">EV666_12326</name>
</gene>